<dbReference type="EMBL" id="ODYU01007516">
    <property type="protein sequence ID" value="SOQ50352.1"/>
    <property type="molecule type" value="Genomic_DNA"/>
</dbReference>
<gene>
    <name evidence="1" type="ORF">SFRICE_020570</name>
</gene>
<dbReference type="AlphaFoldDB" id="A0A2H1WBZ2"/>
<protein>
    <submittedName>
        <fullName evidence="1">SFRICE_020570</fullName>
    </submittedName>
</protein>
<name>A0A2H1WBZ2_SPOFR</name>
<sequence>MLTARLVRWLGNWLPRNGGFKSQTNAPGSLQARVQYELHAAIINFTDVQQSMNINISQHLLFGEQKVKILKNGGSSDRARNVNFPTLVSTYAQVPYVE</sequence>
<proteinExistence type="predicted"/>
<accession>A0A2H1WBZ2</accession>
<organism evidence="1">
    <name type="scientific">Spodoptera frugiperda</name>
    <name type="common">Fall armyworm</name>
    <dbReference type="NCBI Taxonomy" id="7108"/>
    <lineage>
        <taxon>Eukaryota</taxon>
        <taxon>Metazoa</taxon>
        <taxon>Ecdysozoa</taxon>
        <taxon>Arthropoda</taxon>
        <taxon>Hexapoda</taxon>
        <taxon>Insecta</taxon>
        <taxon>Pterygota</taxon>
        <taxon>Neoptera</taxon>
        <taxon>Endopterygota</taxon>
        <taxon>Lepidoptera</taxon>
        <taxon>Glossata</taxon>
        <taxon>Ditrysia</taxon>
        <taxon>Noctuoidea</taxon>
        <taxon>Noctuidae</taxon>
        <taxon>Amphipyrinae</taxon>
        <taxon>Spodoptera</taxon>
    </lineage>
</organism>
<evidence type="ECO:0000313" key="1">
    <source>
        <dbReference type="EMBL" id="SOQ50352.1"/>
    </source>
</evidence>
<reference evidence="1" key="1">
    <citation type="submission" date="2016-07" db="EMBL/GenBank/DDBJ databases">
        <authorList>
            <person name="Bretaudeau A."/>
        </authorList>
    </citation>
    <scope>NUCLEOTIDE SEQUENCE</scope>
    <source>
        <strain evidence="1">Rice</strain>
        <tissue evidence="1">Whole body</tissue>
    </source>
</reference>